<sequence length="90" mass="9703">PTALRASASALSTASDAVKVSDNDGCCRFADITCHIEASASRSYSPTRKVYSACGDKDYASPMDIIEAEADILYFFKMQSVVTKDPRITV</sequence>
<protein>
    <submittedName>
        <fullName evidence="1">Uncharacterized protein</fullName>
    </submittedName>
</protein>
<proteinExistence type="predicted"/>
<name>A0A7U2FD03_PHANO</name>
<dbReference type="VEuPathDB" id="FungiDB:JI435_418890"/>
<accession>A0A7U2FD03</accession>
<evidence type="ECO:0000313" key="1">
    <source>
        <dbReference type="EMBL" id="QRD02984.1"/>
    </source>
</evidence>
<dbReference type="EMBL" id="CP069036">
    <property type="protein sequence ID" value="QRD02984.1"/>
    <property type="molecule type" value="Genomic_DNA"/>
</dbReference>
<feature type="non-terminal residue" evidence="1">
    <location>
        <position position="1"/>
    </location>
</feature>
<evidence type="ECO:0000313" key="2">
    <source>
        <dbReference type="Proteomes" id="UP000663193"/>
    </source>
</evidence>
<reference evidence="2" key="1">
    <citation type="journal article" date="2021" name="BMC Genomics">
        <title>Chromosome-level genome assembly and manually-curated proteome of model necrotroph Parastagonospora nodorum Sn15 reveals a genome-wide trove of candidate effector homologs, and redundancy of virulence-related functions within an accessory chromosome.</title>
        <authorList>
            <person name="Bertazzoni S."/>
            <person name="Jones D.A.B."/>
            <person name="Phan H.T."/>
            <person name="Tan K.-C."/>
            <person name="Hane J.K."/>
        </authorList>
    </citation>
    <scope>NUCLEOTIDE SEQUENCE [LARGE SCALE GENOMIC DNA]</scope>
    <source>
        <strain evidence="2">SN15 / ATCC MYA-4574 / FGSC 10173)</strain>
    </source>
</reference>
<gene>
    <name evidence="1" type="ORF">JI435_418890</name>
</gene>
<dbReference type="AlphaFoldDB" id="A0A7U2FD03"/>
<organism evidence="1 2">
    <name type="scientific">Phaeosphaeria nodorum (strain SN15 / ATCC MYA-4574 / FGSC 10173)</name>
    <name type="common">Glume blotch fungus</name>
    <name type="synonym">Parastagonospora nodorum</name>
    <dbReference type="NCBI Taxonomy" id="321614"/>
    <lineage>
        <taxon>Eukaryota</taxon>
        <taxon>Fungi</taxon>
        <taxon>Dikarya</taxon>
        <taxon>Ascomycota</taxon>
        <taxon>Pezizomycotina</taxon>
        <taxon>Dothideomycetes</taxon>
        <taxon>Pleosporomycetidae</taxon>
        <taxon>Pleosporales</taxon>
        <taxon>Pleosporineae</taxon>
        <taxon>Phaeosphaeriaceae</taxon>
        <taxon>Parastagonospora</taxon>
    </lineage>
</organism>
<dbReference type="Proteomes" id="UP000663193">
    <property type="component" value="Chromosome 14"/>
</dbReference>
<keyword evidence="2" id="KW-1185">Reference proteome</keyword>